<dbReference type="InterPro" id="IPR036890">
    <property type="entry name" value="HATPase_C_sf"/>
</dbReference>
<dbReference type="EMBL" id="QFXD01000012">
    <property type="protein sequence ID" value="RDH93375.1"/>
    <property type="molecule type" value="Genomic_DNA"/>
</dbReference>
<dbReference type="CDD" id="cd00082">
    <property type="entry name" value="HisKA"/>
    <property type="match status" value="1"/>
</dbReference>
<dbReference type="Proteomes" id="UP000255508">
    <property type="component" value="Unassembled WGS sequence"/>
</dbReference>
<dbReference type="Gene3D" id="1.10.287.130">
    <property type="match status" value="1"/>
</dbReference>
<evidence type="ECO:0000256" key="1">
    <source>
        <dbReference type="ARBA" id="ARBA00000085"/>
    </source>
</evidence>
<dbReference type="AlphaFoldDB" id="A0A370E169"/>
<dbReference type="PROSITE" id="PS50109">
    <property type="entry name" value="HIS_KIN"/>
    <property type="match status" value="1"/>
</dbReference>
<dbReference type="Gene3D" id="3.30.565.10">
    <property type="entry name" value="Histidine kinase-like ATPase, C-terminal domain"/>
    <property type="match status" value="1"/>
</dbReference>
<accession>A0A370E169</accession>
<evidence type="ECO:0000313" key="7">
    <source>
        <dbReference type="Proteomes" id="UP000255508"/>
    </source>
</evidence>
<name>A0A370E169_9GAMM</name>
<organism evidence="6 7">
    <name type="scientific">endosymbiont of Lamellibrachia luymesi</name>
    <dbReference type="NCBI Taxonomy" id="2200907"/>
    <lineage>
        <taxon>Bacteria</taxon>
        <taxon>Pseudomonadati</taxon>
        <taxon>Pseudomonadota</taxon>
        <taxon>Gammaproteobacteria</taxon>
        <taxon>sulfur-oxidizing symbionts</taxon>
    </lineage>
</organism>
<evidence type="ECO:0000256" key="2">
    <source>
        <dbReference type="ARBA" id="ARBA00012438"/>
    </source>
</evidence>
<keyword evidence="4" id="KW-0902">Two-component regulatory system</keyword>
<dbReference type="Pfam" id="PF00512">
    <property type="entry name" value="HisKA"/>
    <property type="match status" value="1"/>
</dbReference>
<gene>
    <name evidence="6" type="ORF">DIZ79_00880</name>
</gene>
<keyword evidence="3" id="KW-0597">Phosphoprotein</keyword>
<comment type="caution">
    <text evidence="6">The sequence shown here is derived from an EMBL/GenBank/DDBJ whole genome shotgun (WGS) entry which is preliminary data.</text>
</comment>
<reference evidence="6 7" key="1">
    <citation type="journal article" date="2018" name="ISME J.">
        <title>Endosymbiont genomes yield clues of tubeworm success.</title>
        <authorList>
            <person name="Li Y."/>
            <person name="Liles M.R."/>
            <person name="Halanych K.M."/>
        </authorList>
    </citation>
    <scope>NUCLEOTIDE SEQUENCE [LARGE SCALE GENOMIC DNA]</scope>
    <source>
        <strain evidence="6">A1422</strain>
    </source>
</reference>
<dbReference type="EC" id="2.7.13.3" evidence="2"/>
<dbReference type="SMART" id="SM00388">
    <property type="entry name" value="HisKA"/>
    <property type="match status" value="1"/>
</dbReference>
<dbReference type="SUPFAM" id="SSF55874">
    <property type="entry name" value="ATPase domain of HSP90 chaperone/DNA topoisomerase II/histidine kinase"/>
    <property type="match status" value="1"/>
</dbReference>
<dbReference type="InterPro" id="IPR003661">
    <property type="entry name" value="HisK_dim/P_dom"/>
</dbReference>
<evidence type="ECO:0000259" key="5">
    <source>
        <dbReference type="PROSITE" id="PS50109"/>
    </source>
</evidence>
<sequence>MSHEIRTPMNGIIGMTHLALQTELDDKQKNYIGKAHHSAENLLRILNDILDFSKIEAGKLNFEEVDFNLKDVIDNFVNLLRFKAEEKSIRFSVRIGRDVPMALNGDPLRLSQVLINLGSNAVKFGGAGDSVSLIVALKEESDHEVVLQFAYRGHWHWHVPGTDGRTISTLWSG</sequence>
<evidence type="ECO:0000313" key="6">
    <source>
        <dbReference type="EMBL" id="RDH93375.1"/>
    </source>
</evidence>
<dbReference type="PANTHER" id="PTHR45339">
    <property type="entry name" value="HYBRID SIGNAL TRANSDUCTION HISTIDINE KINASE J"/>
    <property type="match status" value="1"/>
</dbReference>
<proteinExistence type="predicted"/>
<dbReference type="InterPro" id="IPR005467">
    <property type="entry name" value="His_kinase_dom"/>
</dbReference>
<dbReference type="GO" id="GO:0000155">
    <property type="term" value="F:phosphorelay sensor kinase activity"/>
    <property type="evidence" value="ECO:0007669"/>
    <property type="project" value="InterPro"/>
</dbReference>
<protein>
    <recommendedName>
        <fullName evidence="2">histidine kinase</fullName>
        <ecNumber evidence="2">2.7.13.3</ecNumber>
    </recommendedName>
</protein>
<feature type="domain" description="Histidine kinase" evidence="5">
    <location>
        <begin position="1"/>
        <end position="173"/>
    </location>
</feature>
<dbReference type="PANTHER" id="PTHR45339:SF1">
    <property type="entry name" value="HYBRID SIGNAL TRANSDUCTION HISTIDINE KINASE J"/>
    <property type="match status" value="1"/>
</dbReference>
<evidence type="ECO:0000256" key="3">
    <source>
        <dbReference type="ARBA" id="ARBA00022553"/>
    </source>
</evidence>
<comment type="catalytic activity">
    <reaction evidence="1">
        <text>ATP + protein L-histidine = ADP + protein N-phospho-L-histidine.</text>
        <dbReference type="EC" id="2.7.13.3"/>
    </reaction>
</comment>
<evidence type="ECO:0000256" key="4">
    <source>
        <dbReference type="ARBA" id="ARBA00023012"/>
    </source>
</evidence>
<dbReference type="InterPro" id="IPR036097">
    <property type="entry name" value="HisK_dim/P_sf"/>
</dbReference>
<dbReference type="SUPFAM" id="SSF47384">
    <property type="entry name" value="Homodimeric domain of signal transducing histidine kinase"/>
    <property type="match status" value="1"/>
</dbReference>